<evidence type="ECO:0000313" key="4">
    <source>
        <dbReference type="Proteomes" id="UP001152888"/>
    </source>
</evidence>
<reference evidence="3" key="1">
    <citation type="submission" date="2022-03" db="EMBL/GenBank/DDBJ databases">
        <authorList>
            <person name="Sayadi A."/>
        </authorList>
    </citation>
    <scope>NUCLEOTIDE SEQUENCE</scope>
</reference>
<dbReference type="EMBL" id="CAKOFQ010006841">
    <property type="protein sequence ID" value="CAH1975975.1"/>
    <property type="molecule type" value="Genomic_DNA"/>
</dbReference>
<dbReference type="Gene3D" id="2.170.140.10">
    <property type="entry name" value="Chitin binding domain"/>
    <property type="match status" value="1"/>
</dbReference>
<dbReference type="Proteomes" id="UP001152888">
    <property type="component" value="Unassembled WGS sequence"/>
</dbReference>
<dbReference type="PROSITE" id="PS50940">
    <property type="entry name" value="CHIT_BIND_II"/>
    <property type="match status" value="1"/>
</dbReference>
<feature type="domain" description="Chitin-binding type-2" evidence="2">
    <location>
        <begin position="103"/>
        <end position="152"/>
    </location>
</feature>
<dbReference type="OrthoDB" id="6783483at2759"/>
<name>A0A9P0KI86_ACAOB</name>
<gene>
    <name evidence="3" type="ORF">ACAOBT_LOCUS11874</name>
</gene>
<feature type="region of interest" description="Disordered" evidence="1">
    <location>
        <begin position="32"/>
        <end position="104"/>
    </location>
</feature>
<proteinExistence type="predicted"/>
<sequence>MWWYNIKLETCPNGQVFNVTSKNCAEGTCNSPETPTTAAITPSTTATAAATTNAETADLTTTAATTTTEATASASTTTADTTEAITTSQTTIPPMTTLKPDKPPDCKSVGAGNYPAQKCNQYYKCTKIMWWYNIQLQTCRNGRIFDLSSRRCERGSCSSPTEISSPATTAAKSSAATIRTTATTPPTTL</sequence>
<organism evidence="3 4">
    <name type="scientific">Acanthoscelides obtectus</name>
    <name type="common">Bean weevil</name>
    <name type="synonym">Bruchus obtectus</name>
    <dbReference type="NCBI Taxonomy" id="200917"/>
    <lineage>
        <taxon>Eukaryota</taxon>
        <taxon>Metazoa</taxon>
        <taxon>Ecdysozoa</taxon>
        <taxon>Arthropoda</taxon>
        <taxon>Hexapoda</taxon>
        <taxon>Insecta</taxon>
        <taxon>Pterygota</taxon>
        <taxon>Neoptera</taxon>
        <taxon>Endopterygota</taxon>
        <taxon>Coleoptera</taxon>
        <taxon>Polyphaga</taxon>
        <taxon>Cucujiformia</taxon>
        <taxon>Chrysomeloidea</taxon>
        <taxon>Chrysomelidae</taxon>
        <taxon>Bruchinae</taxon>
        <taxon>Bruchini</taxon>
        <taxon>Acanthoscelides</taxon>
    </lineage>
</organism>
<evidence type="ECO:0000256" key="1">
    <source>
        <dbReference type="SAM" id="MobiDB-lite"/>
    </source>
</evidence>
<dbReference type="InterPro" id="IPR036508">
    <property type="entry name" value="Chitin-bd_dom_sf"/>
</dbReference>
<dbReference type="SUPFAM" id="SSF57625">
    <property type="entry name" value="Invertebrate chitin-binding proteins"/>
    <property type="match status" value="1"/>
</dbReference>
<evidence type="ECO:0000313" key="3">
    <source>
        <dbReference type="EMBL" id="CAH1975975.1"/>
    </source>
</evidence>
<protein>
    <recommendedName>
        <fullName evidence="2">Chitin-binding type-2 domain-containing protein</fullName>
    </recommendedName>
</protein>
<feature type="region of interest" description="Disordered" evidence="1">
    <location>
        <begin position="156"/>
        <end position="189"/>
    </location>
</feature>
<comment type="caution">
    <text evidence="3">The sequence shown here is derived from an EMBL/GenBank/DDBJ whole genome shotgun (WGS) entry which is preliminary data.</text>
</comment>
<accession>A0A9P0KI86</accession>
<dbReference type="AlphaFoldDB" id="A0A9P0KI86"/>
<dbReference type="GO" id="GO:0008061">
    <property type="term" value="F:chitin binding"/>
    <property type="evidence" value="ECO:0007669"/>
    <property type="project" value="InterPro"/>
</dbReference>
<dbReference type="InterPro" id="IPR002557">
    <property type="entry name" value="Chitin-bd_dom"/>
</dbReference>
<dbReference type="Pfam" id="PF01607">
    <property type="entry name" value="CBM_14"/>
    <property type="match status" value="1"/>
</dbReference>
<feature type="compositionally biased region" description="Low complexity" evidence="1">
    <location>
        <begin position="33"/>
        <end position="97"/>
    </location>
</feature>
<evidence type="ECO:0000259" key="2">
    <source>
        <dbReference type="PROSITE" id="PS50940"/>
    </source>
</evidence>
<keyword evidence="4" id="KW-1185">Reference proteome</keyword>
<dbReference type="GO" id="GO:0005576">
    <property type="term" value="C:extracellular region"/>
    <property type="evidence" value="ECO:0007669"/>
    <property type="project" value="InterPro"/>
</dbReference>